<keyword evidence="4" id="KW-0808">Transferase</keyword>
<dbReference type="CDD" id="cd11649">
    <property type="entry name" value="RsmI_like"/>
    <property type="match status" value="1"/>
</dbReference>
<evidence type="ECO:0000256" key="2">
    <source>
        <dbReference type="ARBA" id="ARBA00022552"/>
    </source>
</evidence>
<dbReference type="GO" id="GO:0032259">
    <property type="term" value="P:methylation"/>
    <property type="evidence" value="ECO:0007669"/>
    <property type="project" value="UniProtKB-KW"/>
</dbReference>
<dbReference type="OrthoDB" id="7061662at2"/>
<dbReference type="Pfam" id="PF00590">
    <property type="entry name" value="TP_methylase"/>
    <property type="match status" value="1"/>
</dbReference>
<gene>
    <name evidence="8" type="ordered locus">Spica_1552</name>
</gene>
<dbReference type="InterPro" id="IPR008189">
    <property type="entry name" value="rRNA_ssu_MeTfrase_I"/>
</dbReference>
<dbReference type="InterPro" id="IPR014777">
    <property type="entry name" value="4pyrrole_Mease_sub1"/>
</dbReference>
<accession>F8EZA4</accession>
<evidence type="ECO:0000256" key="1">
    <source>
        <dbReference type="ARBA" id="ARBA00022490"/>
    </source>
</evidence>
<dbReference type="HOGENOM" id="CLU_044779_4_1_12"/>
<dbReference type="AlphaFoldDB" id="F8EZA4"/>
<dbReference type="eggNOG" id="COG0313">
    <property type="taxonomic scope" value="Bacteria"/>
</dbReference>
<evidence type="ECO:0000256" key="6">
    <source>
        <dbReference type="SAM" id="MobiDB-lite"/>
    </source>
</evidence>
<dbReference type="SUPFAM" id="SSF53790">
    <property type="entry name" value="Tetrapyrrole methylase"/>
    <property type="match status" value="1"/>
</dbReference>
<dbReference type="Proteomes" id="UP000000503">
    <property type="component" value="Chromosome"/>
</dbReference>
<keyword evidence="9" id="KW-1185">Reference proteome</keyword>
<dbReference type="InterPro" id="IPR014776">
    <property type="entry name" value="4pyrrole_Mease_sub2"/>
</dbReference>
<dbReference type="KEGG" id="scd:Spica_1552"/>
<evidence type="ECO:0000313" key="9">
    <source>
        <dbReference type="Proteomes" id="UP000000503"/>
    </source>
</evidence>
<dbReference type="PANTHER" id="PTHR46111:SF2">
    <property type="entry name" value="SAM-DEPENDENT METHYLTRANSFERASE"/>
    <property type="match status" value="1"/>
</dbReference>
<dbReference type="InterPro" id="IPR035996">
    <property type="entry name" value="4pyrrol_Methylase_sf"/>
</dbReference>
<dbReference type="GO" id="GO:0006364">
    <property type="term" value="P:rRNA processing"/>
    <property type="evidence" value="ECO:0007669"/>
    <property type="project" value="UniProtKB-KW"/>
</dbReference>
<keyword evidence="1" id="KW-0963">Cytoplasm</keyword>
<dbReference type="Gene3D" id="3.40.1010.10">
    <property type="entry name" value="Cobalt-precorrin-4 Transmethylase, Domain 1"/>
    <property type="match status" value="1"/>
</dbReference>
<dbReference type="Gene3D" id="3.30.950.10">
    <property type="entry name" value="Methyltransferase, Cobalt-precorrin-4 Transmethylase, Domain 2"/>
    <property type="match status" value="1"/>
</dbReference>
<proteinExistence type="predicted"/>
<dbReference type="RefSeq" id="WP_013969005.1">
    <property type="nucleotide sequence ID" value="NC_015732.1"/>
</dbReference>
<evidence type="ECO:0000313" key="8">
    <source>
        <dbReference type="EMBL" id="AEJ19696.1"/>
    </source>
</evidence>
<reference evidence="9" key="1">
    <citation type="journal article" date="2013" name="Stand. Genomic Sci.">
        <title>Genome sequence of the thermophilic fresh-water bacterium Spirochaeta caldaria type strain (H1(T)), reclassification of Spirochaeta caldaria, Spirochaeta stenostrepta, and Spirochaeta zuelzerae in the genus Treponema as Treponema caldaria comb. nov., Treponema stenostrepta comb. nov., and Treponema zuelzerae comb. nov., and emendation of the genus Treponema.</title>
        <authorList>
            <person name="Abt B."/>
            <person name="Goker M."/>
            <person name="Scheuner C."/>
            <person name="Han C."/>
            <person name="Lu M."/>
            <person name="Misra M."/>
            <person name="Lapidus A."/>
            <person name="Nolan M."/>
            <person name="Lucas S."/>
            <person name="Hammon N."/>
            <person name="Deshpande S."/>
            <person name="Cheng J.F."/>
            <person name="Tapia R."/>
            <person name="Goodwin L.A."/>
            <person name="Pitluck S."/>
            <person name="Liolios K."/>
            <person name="Pagani I."/>
            <person name="Ivanova N."/>
            <person name="Mavromatis K."/>
            <person name="Mikhailova N."/>
            <person name="Huntemann M."/>
            <person name="Pati A."/>
            <person name="Chen A."/>
            <person name="Palaniappan K."/>
            <person name="Land M."/>
            <person name="Hauser L."/>
            <person name="Jeffries C.D."/>
            <person name="Rohde M."/>
            <person name="Spring S."/>
            <person name="Gronow S."/>
            <person name="Detter J.C."/>
            <person name="Bristow J."/>
            <person name="Eisen J.A."/>
            <person name="Markowitz V."/>
            <person name="Hugenholtz P."/>
            <person name="Kyrpides N.C."/>
            <person name="Woyke T."/>
            <person name="Klenk H.P."/>
        </authorList>
    </citation>
    <scope>NUCLEOTIDE SEQUENCE</scope>
    <source>
        <strain evidence="9">ATCC 51460 / DSM 7334 / H1</strain>
    </source>
</reference>
<keyword evidence="3 8" id="KW-0489">Methyltransferase</keyword>
<evidence type="ECO:0000256" key="5">
    <source>
        <dbReference type="ARBA" id="ARBA00022691"/>
    </source>
</evidence>
<name>F8EZA4_GRAC1</name>
<evidence type="ECO:0000256" key="4">
    <source>
        <dbReference type="ARBA" id="ARBA00022679"/>
    </source>
</evidence>
<evidence type="ECO:0000256" key="3">
    <source>
        <dbReference type="ARBA" id="ARBA00022603"/>
    </source>
</evidence>
<dbReference type="EMBL" id="CP002868">
    <property type="protein sequence ID" value="AEJ19696.1"/>
    <property type="molecule type" value="Genomic_DNA"/>
</dbReference>
<protein>
    <submittedName>
        <fullName evidence="8">Uroporphyrin-III C/tetrapyrrole (Corrin/Porphyrin) methyltransferase</fullName>
    </submittedName>
</protein>
<keyword evidence="2" id="KW-0698">rRNA processing</keyword>
<dbReference type="STRING" id="744872.Spica_1552"/>
<feature type="region of interest" description="Disordered" evidence="6">
    <location>
        <begin position="247"/>
        <end position="277"/>
    </location>
</feature>
<organism evidence="8 9">
    <name type="scientific">Gracilinema caldarium (strain ATCC 51460 / DSM 7334 / H1)</name>
    <name type="common">Treponema caldarium</name>
    <dbReference type="NCBI Taxonomy" id="744872"/>
    <lineage>
        <taxon>Bacteria</taxon>
        <taxon>Pseudomonadati</taxon>
        <taxon>Spirochaetota</taxon>
        <taxon>Spirochaetia</taxon>
        <taxon>Spirochaetales</taxon>
        <taxon>Breznakiellaceae</taxon>
        <taxon>Gracilinema</taxon>
    </lineage>
</organism>
<sequence>MKTGTLHLIPSPIGTSMDVLAPYMVAILESVPYIVAEHEKTVRRFLSSHISQEVLAAKTFATLDEHTPFQDIPALLSPLLAGQDGAIISEAGLPCVADPGSALVALAHRHHIRVIPHPGPSSIFQTLMASGLNGQRFMFEGYLPIPEQERSARLKYLEALSGRENMTILWIETPYRVQRLFTSLCATLREETNLTIAQALMTKEEYIFTSTVGEWKQRAPELRKSPTVFAIQALPAVPAKVSKGAGRFKTDRKGRLSGQGKKGMQDNNKGPYGNVDF</sequence>
<feature type="domain" description="Tetrapyrrole methylase" evidence="7">
    <location>
        <begin position="8"/>
        <end position="214"/>
    </location>
</feature>
<dbReference type="PANTHER" id="PTHR46111">
    <property type="entry name" value="RIBOSOMAL RNA SMALL SUBUNIT METHYLTRANSFERASE I"/>
    <property type="match status" value="1"/>
</dbReference>
<dbReference type="InterPro" id="IPR000878">
    <property type="entry name" value="4pyrrol_Mease"/>
</dbReference>
<dbReference type="GO" id="GO:0008168">
    <property type="term" value="F:methyltransferase activity"/>
    <property type="evidence" value="ECO:0007669"/>
    <property type="project" value="UniProtKB-KW"/>
</dbReference>
<evidence type="ECO:0000259" key="7">
    <source>
        <dbReference type="Pfam" id="PF00590"/>
    </source>
</evidence>
<keyword evidence="5" id="KW-0949">S-adenosyl-L-methionine</keyword>